<proteinExistence type="predicted"/>
<protein>
    <submittedName>
        <fullName evidence="2">Uncharacterized protein</fullName>
    </submittedName>
</protein>
<dbReference type="RefSeq" id="WP_249473250.1">
    <property type="nucleotide sequence ID" value="NZ_JAMBEP010000001.1"/>
</dbReference>
<comment type="caution">
    <text evidence="2">The sequence shown here is derived from an EMBL/GenBank/DDBJ whole genome shotgun (WGS) entry which is preliminary data.</text>
</comment>
<accession>A0ABT0MIG1</accession>
<organism evidence="2 3">
    <name type="scientific">Luteimonas galliterrae</name>
    <dbReference type="NCBI Taxonomy" id="2940486"/>
    <lineage>
        <taxon>Bacteria</taxon>
        <taxon>Pseudomonadati</taxon>
        <taxon>Pseudomonadota</taxon>
        <taxon>Gammaproteobacteria</taxon>
        <taxon>Lysobacterales</taxon>
        <taxon>Lysobacteraceae</taxon>
        <taxon>Luteimonas</taxon>
    </lineage>
</organism>
<gene>
    <name evidence="2" type="ORF">M2650_08495</name>
</gene>
<sequence>MGELLGLLAEAAVNLVVWDDRLRHELRERHPWMFAIAGVALWTALGLLAVFLFVALNAGD</sequence>
<keyword evidence="1" id="KW-0472">Membrane</keyword>
<dbReference type="Proteomes" id="UP001431217">
    <property type="component" value="Unassembled WGS sequence"/>
</dbReference>
<evidence type="ECO:0000313" key="3">
    <source>
        <dbReference type="Proteomes" id="UP001431217"/>
    </source>
</evidence>
<keyword evidence="1" id="KW-0812">Transmembrane</keyword>
<evidence type="ECO:0000256" key="1">
    <source>
        <dbReference type="SAM" id="Phobius"/>
    </source>
</evidence>
<dbReference type="EMBL" id="JAMBEP010000001">
    <property type="protein sequence ID" value="MCL1634666.1"/>
    <property type="molecule type" value="Genomic_DNA"/>
</dbReference>
<evidence type="ECO:0000313" key="2">
    <source>
        <dbReference type="EMBL" id="MCL1634666.1"/>
    </source>
</evidence>
<keyword evidence="1" id="KW-1133">Transmembrane helix</keyword>
<feature type="transmembrane region" description="Helical" evidence="1">
    <location>
        <begin position="32"/>
        <end position="56"/>
    </location>
</feature>
<reference evidence="2 3" key="1">
    <citation type="submission" date="2022-05" db="EMBL/GenBank/DDBJ databases">
        <title>Luteimonas sp. SX5, whole genome shotgun sequencing project.</title>
        <authorList>
            <person name="Zhao G."/>
            <person name="Shen L."/>
        </authorList>
    </citation>
    <scope>NUCLEOTIDE SEQUENCE [LARGE SCALE GENOMIC DNA]</scope>
    <source>
        <strain evidence="2 3">SX5</strain>
    </source>
</reference>
<name>A0ABT0MIG1_9GAMM</name>
<keyword evidence="3" id="KW-1185">Reference proteome</keyword>